<dbReference type="GO" id="GO:0015689">
    <property type="term" value="P:molybdate ion transport"/>
    <property type="evidence" value="ECO:0007669"/>
    <property type="project" value="InterPro"/>
</dbReference>
<feature type="chain" id="PRO_5011492481" evidence="5">
    <location>
        <begin position="22"/>
        <end position="256"/>
    </location>
</feature>
<dbReference type="CDD" id="cd13539">
    <property type="entry name" value="PBP2_AvModA"/>
    <property type="match status" value="1"/>
</dbReference>
<protein>
    <submittedName>
        <fullName evidence="6">Molybdate transport system substrate-binding protein</fullName>
    </submittedName>
</protein>
<dbReference type="InterPro" id="IPR044084">
    <property type="entry name" value="AvModA-like_subst-bd"/>
</dbReference>
<evidence type="ECO:0000256" key="5">
    <source>
        <dbReference type="SAM" id="SignalP"/>
    </source>
</evidence>
<evidence type="ECO:0000313" key="6">
    <source>
        <dbReference type="EMBL" id="SFC90825.1"/>
    </source>
</evidence>
<dbReference type="PANTHER" id="PTHR30632">
    <property type="entry name" value="MOLYBDATE-BINDING PERIPLASMIC PROTEIN"/>
    <property type="match status" value="1"/>
</dbReference>
<dbReference type="NCBIfam" id="TIGR01256">
    <property type="entry name" value="modA"/>
    <property type="match status" value="1"/>
</dbReference>
<sequence>MPKFDKIKLFFLCCFALFFFACKSEKESDAIKIATAANMQFAMNDLIETFQHETGIKCETVVTSSGKLTAQIKAGAPFDVFVSADLKYPNTLFKEGFGEEKPKVYANGTLVLWTTSEKIEPSLDILSEEKIKHIAVANPKIAPYGRATEEFLKKAGKFDDLESKFVFGESISAVNRYIHSGSAEIGFTAKSVVLSPKMKNIGNWIEIDPSQYSAIQQAALLLKSEQPKTLKNARKFYEFLFSAKAKKILEEYGYRS</sequence>
<dbReference type="STRING" id="1334022.SAMN04487907_11314"/>
<dbReference type="InterPro" id="IPR050682">
    <property type="entry name" value="ModA/WtpA"/>
</dbReference>
<keyword evidence="3 5" id="KW-0732">Signal</keyword>
<feature type="signal peptide" evidence="5">
    <location>
        <begin position="1"/>
        <end position="21"/>
    </location>
</feature>
<dbReference type="GO" id="GO:0030973">
    <property type="term" value="F:molybdate ion binding"/>
    <property type="evidence" value="ECO:0007669"/>
    <property type="project" value="InterPro"/>
</dbReference>
<proteinExistence type="inferred from homology"/>
<reference evidence="7" key="1">
    <citation type="submission" date="2016-10" db="EMBL/GenBank/DDBJ databases">
        <authorList>
            <person name="Varghese N."/>
            <person name="Submissions S."/>
        </authorList>
    </citation>
    <scope>NUCLEOTIDE SEQUENCE [LARGE SCALE GENOMIC DNA]</scope>
    <source>
        <strain evidence="7">DSM 24499</strain>
    </source>
</reference>
<keyword evidence="2 4" id="KW-0479">Metal-binding</keyword>
<dbReference type="PIRSF" id="PIRSF004846">
    <property type="entry name" value="ModA"/>
    <property type="match status" value="1"/>
</dbReference>
<dbReference type="Pfam" id="PF13531">
    <property type="entry name" value="SBP_bac_11"/>
    <property type="match status" value="1"/>
</dbReference>
<evidence type="ECO:0000256" key="4">
    <source>
        <dbReference type="PIRSR" id="PIRSR004846-1"/>
    </source>
</evidence>
<dbReference type="PROSITE" id="PS51257">
    <property type="entry name" value="PROKAR_LIPOPROTEIN"/>
    <property type="match status" value="1"/>
</dbReference>
<dbReference type="PANTHER" id="PTHR30632:SF14">
    <property type="entry name" value="TUNGSTATE_MOLYBDATE_CHROMATE-BINDING PROTEIN MODA"/>
    <property type="match status" value="1"/>
</dbReference>
<dbReference type="AlphaFoldDB" id="A0A1I1N066"/>
<feature type="binding site" evidence="4">
    <location>
        <position position="171"/>
    </location>
    <ligand>
        <name>molybdate</name>
        <dbReference type="ChEBI" id="CHEBI:36264"/>
    </ligand>
</feature>
<dbReference type="SUPFAM" id="SSF53850">
    <property type="entry name" value="Periplasmic binding protein-like II"/>
    <property type="match status" value="1"/>
</dbReference>
<dbReference type="EMBL" id="FOKV01000013">
    <property type="protein sequence ID" value="SFC90825.1"/>
    <property type="molecule type" value="Genomic_DNA"/>
</dbReference>
<evidence type="ECO:0000256" key="2">
    <source>
        <dbReference type="ARBA" id="ARBA00022723"/>
    </source>
</evidence>
<gene>
    <name evidence="6" type="ORF">SAMN04487907_11314</name>
</gene>
<dbReference type="Proteomes" id="UP000199438">
    <property type="component" value="Unassembled WGS sequence"/>
</dbReference>
<dbReference type="RefSeq" id="WP_092544967.1">
    <property type="nucleotide sequence ID" value="NZ_FOKV01000013.1"/>
</dbReference>
<comment type="similarity">
    <text evidence="1">Belongs to the bacterial solute-binding protein ModA family.</text>
</comment>
<evidence type="ECO:0000256" key="1">
    <source>
        <dbReference type="ARBA" id="ARBA00009175"/>
    </source>
</evidence>
<accession>A0A1I1N066</accession>
<keyword evidence="4" id="KW-0500">Molybdenum</keyword>
<evidence type="ECO:0000313" key="7">
    <source>
        <dbReference type="Proteomes" id="UP000199438"/>
    </source>
</evidence>
<feature type="binding site" evidence="4">
    <location>
        <position position="65"/>
    </location>
    <ligand>
        <name>molybdate</name>
        <dbReference type="ChEBI" id="CHEBI:36264"/>
    </ligand>
</feature>
<organism evidence="6 7">
    <name type="scientific">Zunongwangia mangrovi</name>
    <dbReference type="NCBI Taxonomy" id="1334022"/>
    <lineage>
        <taxon>Bacteria</taxon>
        <taxon>Pseudomonadati</taxon>
        <taxon>Bacteroidota</taxon>
        <taxon>Flavobacteriia</taxon>
        <taxon>Flavobacteriales</taxon>
        <taxon>Flavobacteriaceae</taxon>
        <taxon>Zunongwangia</taxon>
    </lineage>
</organism>
<evidence type="ECO:0000256" key="3">
    <source>
        <dbReference type="ARBA" id="ARBA00022729"/>
    </source>
</evidence>
<dbReference type="OrthoDB" id="9785015at2"/>
<keyword evidence="7" id="KW-1185">Reference proteome</keyword>
<name>A0A1I1N066_9FLAO</name>
<dbReference type="Gene3D" id="3.40.190.10">
    <property type="entry name" value="Periplasmic binding protein-like II"/>
    <property type="match status" value="2"/>
</dbReference>
<dbReference type="InterPro" id="IPR005950">
    <property type="entry name" value="ModA"/>
</dbReference>
<dbReference type="GO" id="GO:0046872">
    <property type="term" value="F:metal ion binding"/>
    <property type="evidence" value="ECO:0007669"/>
    <property type="project" value="UniProtKB-KW"/>
</dbReference>